<protein>
    <submittedName>
        <fullName evidence="1">Uncharacterized protein</fullName>
    </submittedName>
</protein>
<reference evidence="1 2" key="1">
    <citation type="journal article" date="2023" name="ACS Omega">
        <title>Identification of the Neoaspergillic Acid Biosynthesis Gene Cluster by Establishing an In Vitro CRISPR-Ribonucleoprotein Genetic System in Aspergillus melleus.</title>
        <authorList>
            <person name="Yuan B."/>
            <person name="Grau M.F."/>
            <person name="Murata R.M."/>
            <person name="Torok T."/>
            <person name="Venkateswaran K."/>
            <person name="Stajich J.E."/>
            <person name="Wang C.C.C."/>
        </authorList>
    </citation>
    <scope>NUCLEOTIDE SEQUENCE [LARGE SCALE GENOMIC DNA]</scope>
    <source>
        <strain evidence="1 2">IMV 1140</strain>
    </source>
</reference>
<keyword evidence="2" id="KW-1185">Reference proteome</keyword>
<dbReference type="Proteomes" id="UP001177260">
    <property type="component" value="Unassembled WGS sequence"/>
</dbReference>
<evidence type="ECO:0000313" key="1">
    <source>
        <dbReference type="EMBL" id="KAK1144748.1"/>
    </source>
</evidence>
<dbReference type="EMBL" id="JAOPJF010000028">
    <property type="protein sequence ID" value="KAK1144748.1"/>
    <property type="molecule type" value="Genomic_DNA"/>
</dbReference>
<sequence>MLSLMRLLATFAVLSLFIVHVAGLSLSRGCGRAPSLTTGYHKMFVNGEVREFHTTLPENYDLNTPYRLIFCFHFLNSDMTEIVTGQWVEKGTYAYYGLQRLANNSAIFVAPQGTARGWPNILGKDMAFVAALTEALEADLCVNPNLVFATGWSYGASMTHSVGCSLADKFRAGVAIGGAEVSGCDGGTDPFAYMGVHGVKDEFLVIEKGRKMRDRWVAVNGCQVPPIIPEPLPGSLSHILTEYPGCSDHPVWWLAFDGNHTAAPYDGGIGDSATKSSVPPETWRFFTQFG</sequence>
<evidence type="ECO:0000313" key="2">
    <source>
        <dbReference type="Proteomes" id="UP001177260"/>
    </source>
</evidence>
<organism evidence="1 2">
    <name type="scientific">Aspergillus melleus</name>
    <dbReference type="NCBI Taxonomy" id="138277"/>
    <lineage>
        <taxon>Eukaryota</taxon>
        <taxon>Fungi</taxon>
        <taxon>Dikarya</taxon>
        <taxon>Ascomycota</taxon>
        <taxon>Pezizomycotina</taxon>
        <taxon>Eurotiomycetes</taxon>
        <taxon>Eurotiomycetidae</taxon>
        <taxon>Eurotiales</taxon>
        <taxon>Aspergillaceae</taxon>
        <taxon>Aspergillus</taxon>
        <taxon>Aspergillus subgen. Circumdati</taxon>
    </lineage>
</organism>
<name>A0ACC3B3I5_9EURO</name>
<gene>
    <name evidence="1" type="ORF">N8T08_004759</name>
</gene>
<proteinExistence type="predicted"/>
<accession>A0ACC3B3I5</accession>
<comment type="caution">
    <text evidence="1">The sequence shown here is derived from an EMBL/GenBank/DDBJ whole genome shotgun (WGS) entry which is preliminary data.</text>
</comment>